<dbReference type="AlphaFoldDB" id="A0A4Y2EFG9"/>
<comment type="caution">
    <text evidence="1">The sequence shown here is derived from an EMBL/GenBank/DDBJ whole genome shotgun (WGS) entry which is preliminary data.</text>
</comment>
<dbReference type="EMBL" id="BGPR01092525">
    <property type="protein sequence ID" value="GBM27537.1"/>
    <property type="molecule type" value="Genomic_DNA"/>
</dbReference>
<evidence type="ECO:0000313" key="2">
    <source>
        <dbReference type="Proteomes" id="UP000499080"/>
    </source>
</evidence>
<protein>
    <submittedName>
        <fullName evidence="1">Uncharacterized protein</fullName>
    </submittedName>
</protein>
<name>A0A4Y2EFG9_ARAVE</name>
<keyword evidence="2" id="KW-1185">Reference proteome</keyword>
<sequence>MVGGRLAQSLILDQKHPMLLPSRHIITRLLIRSFHERHFHAGIIVMDFASPFLIKPNLPRSPWIHEVVPIPVHVHPHNTIGNVTLQTRQRVSSHQQPNSGAGCPKRGVKLCAVQSTMVHEWAFVSESPYQ</sequence>
<gene>
    <name evidence="1" type="ORF">AVEN_238006_1</name>
</gene>
<evidence type="ECO:0000313" key="1">
    <source>
        <dbReference type="EMBL" id="GBM27537.1"/>
    </source>
</evidence>
<reference evidence="1 2" key="1">
    <citation type="journal article" date="2019" name="Sci. Rep.">
        <title>Orb-weaving spider Araneus ventricosus genome elucidates the spidroin gene catalogue.</title>
        <authorList>
            <person name="Kono N."/>
            <person name="Nakamura H."/>
            <person name="Ohtoshi R."/>
            <person name="Moran D.A.P."/>
            <person name="Shinohara A."/>
            <person name="Yoshida Y."/>
            <person name="Fujiwara M."/>
            <person name="Mori M."/>
            <person name="Tomita M."/>
            <person name="Arakawa K."/>
        </authorList>
    </citation>
    <scope>NUCLEOTIDE SEQUENCE [LARGE SCALE GENOMIC DNA]</scope>
</reference>
<accession>A0A4Y2EFG9</accession>
<proteinExistence type="predicted"/>
<organism evidence="1 2">
    <name type="scientific">Araneus ventricosus</name>
    <name type="common">Orbweaver spider</name>
    <name type="synonym">Epeira ventricosa</name>
    <dbReference type="NCBI Taxonomy" id="182803"/>
    <lineage>
        <taxon>Eukaryota</taxon>
        <taxon>Metazoa</taxon>
        <taxon>Ecdysozoa</taxon>
        <taxon>Arthropoda</taxon>
        <taxon>Chelicerata</taxon>
        <taxon>Arachnida</taxon>
        <taxon>Araneae</taxon>
        <taxon>Araneomorphae</taxon>
        <taxon>Entelegynae</taxon>
        <taxon>Araneoidea</taxon>
        <taxon>Araneidae</taxon>
        <taxon>Araneus</taxon>
    </lineage>
</organism>
<dbReference type="Proteomes" id="UP000499080">
    <property type="component" value="Unassembled WGS sequence"/>
</dbReference>